<dbReference type="Proteomes" id="UP000507470">
    <property type="component" value="Unassembled WGS sequence"/>
</dbReference>
<dbReference type="AlphaFoldDB" id="A0A6J7ZU87"/>
<dbReference type="EMBL" id="CACVKT020000200">
    <property type="protein sequence ID" value="CAC5357219.1"/>
    <property type="molecule type" value="Genomic_DNA"/>
</dbReference>
<dbReference type="Pfam" id="PF18701">
    <property type="entry name" value="DUF5641"/>
    <property type="match status" value="1"/>
</dbReference>
<gene>
    <name evidence="3" type="ORF">MCOR_991</name>
</gene>
<feature type="domain" description="DUF5641" evidence="2">
    <location>
        <begin position="106"/>
        <end position="192"/>
    </location>
</feature>
<feature type="coiled-coil region" evidence="1">
    <location>
        <begin position="36"/>
        <end position="73"/>
    </location>
</feature>
<dbReference type="InterPro" id="IPR040676">
    <property type="entry name" value="DUF5641"/>
</dbReference>
<protein>
    <recommendedName>
        <fullName evidence="2">DUF5641 domain-containing protein</fullName>
    </recommendedName>
</protein>
<evidence type="ECO:0000313" key="4">
    <source>
        <dbReference type="Proteomes" id="UP000507470"/>
    </source>
</evidence>
<accession>A0A6J7ZU87</accession>
<name>A0A6J7ZU87_MYTCO</name>
<sequence length="194" mass="22250">MSSKLKTVRAAHRRAVIKLLKKDDPAEESQQDVVKLQSMMELIQTKQKTLSELNEKIMEIIEEEEDLDKEIEEVGMYELNIQIGITKIEKYIKEVTNKLSERKGLLLDHFAKRWSIEYLTGLRKYHRASGKHNGQVNIGDVVQLESESPRLLWRLGIIEDVIKGGDGLICAAKVRTSRGLVTTRPIVKLYPLEL</sequence>
<proteinExistence type="predicted"/>
<evidence type="ECO:0000259" key="2">
    <source>
        <dbReference type="Pfam" id="PF18701"/>
    </source>
</evidence>
<reference evidence="3 4" key="1">
    <citation type="submission" date="2020-06" db="EMBL/GenBank/DDBJ databases">
        <authorList>
            <person name="Li R."/>
            <person name="Bekaert M."/>
        </authorList>
    </citation>
    <scope>NUCLEOTIDE SEQUENCE [LARGE SCALE GENOMIC DNA]</scope>
    <source>
        <strain evidence="4">wild</strain>
    </source>
</reference>
<keyword evidence="1" id="KW-0175">Coiled coil</keyword>
<organism evidence="3 4">
    <name type="scientific">Mytilus coruscus</name>
    <name type="common">Sea mussel</name>
    <dbReference type="NCBI Taxonomy" id="42192"/>
    <lineage>
        <taxon>Eukaryota</taxon>
        <taxon>Metazoa</taxon>
        <taxon>Spiralia</taxon>
        <taxon>Lophotrochozoa</taxon>
        <taxon>Mollusca</taxon>
        <taxon>Bivalvia</taxon>
        <taxon>Autobranchia</taxon>
        <taxon>Pteriomorphia</taxon>
        <taxon>Mytilida</taxon>
        <taxon>Mytiloidea</taxon>
        <taxon>Mytilidae</taxon>
        <taxon>Mytilinae</taxon>
        <taxon>Mytilus</taxon>
    </lineage>
</organism>
<dbReference type="OrthoDB" id="6768042at2759"/>
<evidence type="ECO:0000313" key="3">
    <source>
        <dbReference type="EMBL" id="CAC5357219.1"/>
    </source>
</evidence>
<evidence type="ECO:0000256" key="1">
    <source>
        <dbReference type="SAM" id="Coils"/>
    </source>
</evidence>
<keyword evidence="4" id="KW-1185">Reference proteome</keyword>